<protein>
    <submittedName>
        <fullName evidence="2">RloB family protein</fullName>
    </submittedName>
</protein>
<gene>
    <name evidence="2" type="ORF">VXJ25_03615</name>
</gene>
<dbReference type="RefSeq" id="WP_330957856.1">
    <property type="nucleotide sequence ID" value="NZ_JAZGJQ010000003.1"/>
</dbReference>
<comment type="caution">
    <text evidence="2">The sequence shown here is derived from an EMBL/GenBank/DDBJ whole genome shotgun (WGS) entry which is preliminary data.</text>
</comment>
<evidence type="ECO:0000256" key="1">
    <source>
        <dbReference type="SAM" id="MobiDB-lite"/>
    </source>
</evidence>
<name>A0ABU7R987_9ACTN</name>
<evidence type="ECO:0000313" key="3">
    <source>
        <dbReference type="Proteomes" id="UP001332931"/>
    </source>
</evidence>
<feature type="region of interest" description="Disordered" evidence="1">
    <location>
        <begin position="178"/>
        <end position="203"/>
    </location>
</feature>
<accession>A0ABU7R987</accession>
<sequence>MTSKHRGLRAGRPMANHRARKARFLVITNGEVTEPEYFDGLERELKSTVITVRHFREDPAKLAEEARDLKSKEEGHRRAGSVRDSDAFRRVFVVTDVDQFTSDQFQKAARICRGSGIELIISNPCFEVWLIDHLSCCPESFTTASDVERKAHDLKIVKGSRDKHVDYPVIQGKWPDACNNARRHNAPSRRQTRESLGSTSFGPWTDMPNLIGCVASEKSN</sequence>
<proteinExistence type="predicted"/>
<dbReference type="EMBL" id="JAZGJQ010000003">
    <property type="protein sequence ID" value="MEE6147088.1"/>
    <property type="molecule type" value="Genomic_DNA"/>
</dbReference>
<reference evidence="2 3" key="1">
    <citation type="submission" date="2024-01" db="EMBL/GenBank/DDBJ databases">
        <title>Description of Olsenella sp. nov., isolated from pig feces.</title>
        <authorList>
            <person name="Chang Y.-H."/>
        </authorList>
    </citation>
    <scope>NUCLEOTIDE SEQUENCE [LARGE SCALE GENOMIC DNA]</scope>
    <source>
        <strain evidence="2 3">YH-ols2223</strain>
    </source>
</reference>
<dbReference type="Proteomes" id="UP001332931">
    <property type="component" value="Unassembled WGS sequence"/>
</dbReference>
<organism evidence="2 3">
    <name type="scientific">Olsenella absiana</name>
    <dbReference type="NCBI Taxonomy" id="3115222"/>
    <lineage>
        <taxon>Bacteria</taxon>
        <taxon>Bacillati</taxon>
        <taxon>Actinomycetota</taxon>
        <taxon>Coriobacteriia</taxon>
        <taxon>Coriobacteriales</taxon>
        <taxon>Atopobiaceae</taxon>
        <taxon>Olsenella</taxon>
    </lineage>
</organism>
<dbReference type="InterPro" id="IPR025591">
    <property type="entry name" value="RloB"/>
</dbReference>
<evidence type="ECO:0000313" key="2">
    <source>
        <dbReference type="EMBL" id="MEE6147088.1"/>
    </source>
</evidence>
<keyword evidence="3" id="KW-1185">Reference proteome</keyword>
<dbReference type="Pfam" id="PF13707">
    <property type="entry name" value="RloB"/>
    <property type="match status" value="1"/>
</dbReference>